<evidence type="ECO:0000313" key="2">
    <source>
        <dbReference type="Proteomes" id="UP000799754"/>
    </source>
</evidence>
<name>A0ACB6RUA9_9PLEO</name>
<protein>
    <submittedName>
        <fullName evidence="1">Uncharacterized protein</fullName>
    </submittedName>
</protein>
<organism evidence="1 2">
    <name type="scientific">Macroventuria anomochaeta</name>
    <dbReference type="NCBI Taxonomy" id="301207"/>
    <lineage>
        <taxon>Eukaryota</taxon>
        <taxon>Fungi</taxon>
        <taxon>Dikarya</taxon>
        <taxon>Ascomycota</taxon>
        <taxon>Pezizomycotina</taxon>
        <taxon>Dothideomycetes</taxon>
        <taxon>Pleosporomycetidae</taxon>
        <taxon>Pleosporales</taxon>
        <taxon>Pleosporineae</taxon>
        <taxon>Didymellaceae</taxon>
        <taxon>Macroventuria</taxon>
    </lineage>
</organism>
<accession>A0ACB6RUA9</accession>
<dbReference type="EMBL" id="MU006730">
    <property type="protein sequence ID" value="KAF2624534.1"/>
    <property type="molecule type" value="Genomic_DNA"/>
</dbReference>
<dbReference type="Proteomes" id="UP000799754">
    <property type="component" value="Unassembled WGS sequence"/>
</dbReference>
<comment type="caution">
    <text evidence="1">The sequence shown here is derived from an EMBL/GenBank/DDBJ whole genome shotgun (WGS) entry which is preliminary data.</text>
</comment>
<keyword evidence="2" id="KW-1185">Reference proteome</keyword>
<evidence type="ECO:0000313" key="1">
    <source>
        <dbReference type="EMBL" id="KAF2624534.1"/>
    </source>
</evidence>
<reference evidence="1" key="1">
    <citation type="journal article" date="2020" name="Stud. Mycol.">
        <title>101 Dothideomycetes genomes: a test case for predicting lifestyles and emergence of pathogens.</title>
        <authorList>
            <person name="Haridas S."/>
            <person name="Albert R."/>
            <person name="Binder M."/>
            <person name="Bloem J."/>
            <person name="Labutti K."/>
            <person name="Salamov A."/>
            <person name="Andreopoulos B."/>
            <person name="Baker S."/>
            <person name="Barry K."/>
            <person name="Bills G."/>
            <person name="Bluhm B."/>
            <person name="Cannon C."/>
            <person name="Castanera R."/>
            <person name="Culley D."/>
            <person name="Daum C."/>
            <person name="Ezra D."/>
            <person name="Gonzalez J."/>
            <person name="Henrissat B."/>
            <person name="Kuo A."/>
            <person name="Liang C."/>
            <person name="Lipzen A."/>
            <person name="Lutzoni F."/>
            <person name="Magnuson J."/>
            <person name="Mondo S."/>
            <person name="Nolan M."/>
            <person name="Ohm R."/>
            <person name="Pangilinan J."/>
            <person name="Park H.-J."/>
            <person name="Ramirez L."/>
            <person name="Alfaro M."/>
            <person name="Sun H."/>
            <person name="Tritt A."/>
            <person name="Yoshinaga Y."/>
            <person name="Zwiers L.-H."/>
            <person name="Turgeon B."/>
            <person name="Goodwin S."/>
            <person name="Spatafora J."/>
            <person name="Crous P."/>
            <person name="Grigoriev I."/>
        </authorList>
    </citation>
    <scope>NUCLEOTIDE SEQUENCE</scope>
    <source>
        <strain evidence="1">CBS 525.71</strain>
    </source>
</reference>
<gene>
    <name evidence="1" type="ORF">BU25DRAFT_493522</name>
</gene>
<proteinExistence type="predicted"/>
<sequence>MEFLKTCTTNAQAIGDFEAVAYQAFSVARNTTQPSSPLRDWNPAEDTRAVEAVLRERQLLVACDATKPWLWLFAPTTVDKARSSPGDLPGVEGYLLHREQAGLTRALEFARPPLSARYPTAASYAALSAAQSKATGARPTPAGIQSNASDQPPQPPQPPPQPPPPPPDCFTVYELFTSSVIALITLALVKECSVTSLNYRTFVSNPILQQTREHGEFDSRTSPLWLTSINVQWASSGTMVVSTLTERSHEIRCLDEPSSDTKLTSLVGRCVRVAPNGMLGRIVSFDDPLHVATEDPAHRPRRKRARRSNLEQNMDKWKATVRRWLAWKGYSLLNLDDSRAWVRLRTTLNTQPAASNSGLACSEQDVLWPRALCYYHEASSEATPPLSTSGNVAGTTDSVLRWFEGIDSAGFRDPYDVAQEWFTGKAERDKIAETQRKAKKAEQDAVRRKEENPGLFPSSPLNTRVGAYGELQPVSGVYPTPPDGVAPGASVFAGDTPSVTGAASNVILAPGGTNPVINLSAPQESAPAETTQQPPTSPAFAPENDQFTASGNNDDLFGDDMDEDGYEENAVGDDDFDFFDGPNDGDGDVDMTDSPSAPDTKVEPPPASEKQQEPPPISEKQQEPPANTKAEDKEESSDPLAALEKALATATSQPPVHPAQKVKEEQTSPAVVVVERDAAKPDADVNIQMQDQQVPSAKAPTPPLNPNKIRETLKASPKTTLTLHIPQTQIRDRRGSAFGPLSFSRKMSVSDAKYQDGRYGVHADVEPKDKPPGKADQARPESLRDVPLLTKLRYAVAVASAIALPKVTPSIQGVNDESDYESDSESASSDVSDEEDEEVEEAPPTTSTPFTGGPIASAKRKLLTDGNATPLSVTSFADSLGGDQLELQNLHLDDSSLLTFEPSSWDWSLVKLSPPMERPSVGARYSMPLFPHPIERVPDTPTSQPDLAFELLEDKLMSGSDNINIAQMVTEQVISATLDILDEDSSTTPRSAHPGLTEMRWVAVIKSLFPKAVDCTLPALAAVNDVFPDVSAHAKGQQRVPARKPNETPAIPSSQIYLINPPFIRVRRAETPWDLLPPAMAFWEPLGLAPVSGPKNVVAFCVYPHSDSLRPCLESFLLHMQLAYDSCKLGTHTRIETVSEYESGLVPCRVPTPAAPRAVYKALRETCIQLGKVLAARHGHISEQHEAKVDAFIIYMVNPFDTPSALWELCASFWTLFQTYGQGPAHPNQPQKPDLVLQIIPIKYIASFDHPVILSSHIYIHLAREVYNRSPPSTEPEDKTPLPIASAPAFQLEEPIPRNVPFKLQSDPPQDLLRENSYMHLAYAISLDGIWLTAAWTDSCGKSQATSTYHLGTRPFNELAKEIWATTISILQARKVHWRVCIARAGVMDREELETWVYLISCPTQLNLFTTLIAVDTQPSYRFTPPTSTSTSQSNPNTPAATPGAGVSPDPTLGLTPAATPSALDPPADPTQDLDARLVDITDETWGVILAHRLHNSNSTNQFNPALISGLLVKRGPSPSAGGAAQETGDKEQGPITVAVNILWIGAVGSTRAATSPFPPTPGGSEPPSHPAAGSYLSHGSQSSTGGGGGAGAGSAPQTSTQGPPQQTSSLMWTPTPQTRVTAENLLKEILQQFRGLGLLAKLKGMTGTRHGAVPWHVSAAQRGVEGIGKVTGGR</sequence>